<organism evidence="4 5">
    <name type="scientific">Xylaria grammica</name>
    <dbReference type="NCBI Taxonomy" id="363999"/>
    <lineage>
        <taxon>Eukaryota</taxon>
        <taxon>Fungi</taxon>
        <taxon>Dikarya</taxon>
        <taxon>Ascomycota</taxon>
        <taxon>Pezizomycotina</taxon>
        <taxon>Sordariomycetes</taxon>
        <taxon>Xylariomycetidae</taxon>
        <taxon>Xylariales</taxon>
        <taxon>Xylariaceae</taxon>
        <taxon>Xylaria</taxon>
    </lineage>
</organism>
<dbReference type="AlphaFoldDB" id="A0A439CUY9"/>
<dbReference type="InterPro" id="IPR036770">
    <property type="entry name" value="Ankyrin_rpt-contain_sf"/>
</dbReference>
<sequence length="881" mass="98193">MRLLNTTTLTVSEFKHNRIPPYAILSHTWGENEATLQDMKGTRAARKKGHVKVLNFCYMAKANGFEYVWIDTCCIDKTSSTELSEAINSMFRWYEQADICYAYLSDVPPGTDVIDKFRTSKWFTRGWTLQELLAPSSVIFLNSKWETLGDKSDLQHAISRITGIPLNFLLGDDLGYASVAQRMSWAAKRETTRIEDVAYCLMGIFGIYMPMLYGEGERAFIRLQEEILRVTNDHSLFAWRSLEDNGGILAASPAAFDSSGSIIQTSSFGTMSSPPTVTSRGIYLSLQFGESGPQDSGLAILDCTETGKENKRFAIYLNDIFLTKQDFTRTKSSMLELLDLENITLSQYPQTDMYIRQGRPKRDKKGAIQKCAIKIRGVETDDLAFRAIHLHSTWELHDELMITTTSLPINGTLGRLLVIRSDRNPFQLVLRKRGRLITVEIHNNFETDTRMVRAPIVSKQLRNERDQIVGVLDGGQHVHVSIERRILMLGNGIYLTGIVEIDVPNTPGVWLKNAAILEGDITEPTLFSYAIKRQYDIILKLLLDAKTHKVDWENENVNAALLLASRNGNEVVAEAVLDTDRCDIDFKDEKGATALSLAASNGHKAIVELLLENWANPESHDFSHRTPLIYAQLNGHSAVLELLVKRKAELDLTYKTFCPRGLAYGASDGQGVVNWLLEIHPAKYQLALKAAKGGGHEGLVKLLLKRIPDIESESSFVDGTLIWAAENGHISILLALLEKGAYIEPRSSYSRTPLFFAAKNGHTATVQILLEKGANMESRDEFDDTPLTLAAQNGHTAIVQILLEEGADIESRGFYDKTPLICAAGNGHESLVKFLLACGAERESRDKAHKTALDLAIMNKHESVVRLLKEHANPNGQSPPG</sequence>
<dbReference type="PROSITE" id="PS50088">
    <property type="entry name" value="ANK_REPEAT"/>
    <property type="match status" value="5"/>
</dbReference>
<evidence type="ECO:0000259" key="3">
    <source>
        <dbReference type="Pfam" id="PF26640"/>
    </source>
</evidence>
<feature type="repeat" description="ANK" evidence="1">
    <location>
        <begin position="749"/>
        <end position="781"/>
    </location>
</feature>
<dbReference type="InterPro" id="IPR058525">
    <property type="entry name" value="DUF8212"/>
</dbReference>
<name>A0A439CUY9_9PEZI</name>
<dbReference type="SUPFAM" id="SSF48403">
    <property type="entry name" value="Ankyrin repeat"/>
    <property type="match status" value="1"/>
</dbReference>
<gene>
    <name evidence="4" type="ORF">EKO27_g9147</name>
</gene>
<keyword evidence="5" id="KW-1185">Reference proteome</keyword>
<protein>
    <submittedName>
        <fullName evidence="4">Uncharacterized protein</fullName>
    </submittedName>
</protein>
<evidence type="ECO:0000313" key="5">
    <source>
        <dbReference type="Proteomes" id="UP000286045"/>
    </source>
</evidence>
<dbReference type="PANTHER" id="PTHR10622:SF10">
    <property type="entry name" value="HET DOMAIN-CONTAINING PROTEIN"/>
    <property type="match status" value="1"/>
</dbReference>
<feature type="repeat" description="ANK" evidence="1">
    <location>
        <begin position="623"/>
        <end position="655"/>
    </location>
</feature>
<keyword evidence="1" id="KW-0040">ANK repeat</keyword>
<feature type="repeat" description="ANK" evidence="1">
    <location>
        <begin position="782"/>
        <end position="814"/>
    </location>
</feature>
<feature type="repeat" description="ANK" evidence="1">
    <location>
        <begin position="590"/>
        <end position="622"/>
    </location>
</feature>
<dbReference type="Gene3D" id="1.25.40.20">
    <property type="entry name" value="Ankyrin repeat-containing domain"/>
    <property type="match status" value="3"/>
</dbReference>
<dbReference type="SMART" id="SM00248">
    <property type="entry name" value="ANK"/>
    <property type="match status" value="10"/>
</dbReference>
<dbReference type="PROSITE" id="PS50297">
    <property type="entry name" value="ANK_REP_REGION"/>
    <property type="match status" value="4"/>
</dbReference>
<dbReference type="Pfam" id="PF06985">
    <property type="entry name" value="HET"/>
    <property type="match status" value="1"/>
</dbReference>
<comment type="caution">
    <text evidence="4">The sequence shown here is derived from an EMBL/GenBank/DDBJ whole genome shotgun (WGS) entry which is preliminary data.</text>
</comment>
<dbReference type="STRING" id="363999.A0A439CUY9"/>
<reference evidence="4 5" key="1">
    <citation type="submission" date="2018-12" db="EMBL/GenBank/DDBJ databases">
        <title>Draft genome sequence of Xylaria grammica IHI A82.</title>
        <authorList>
            <person name="Buettner E."/>
            <person name="Kellner H."/>
        </authorList>
    </citation>
    <scope>NUCLEOTIDE SEQUENCE [LARGE SCALE GENOMIC DNA]</scope>
    <source>
        <strain evidence="4 5">IHI A82</strain>
    </source>
</reference>
<dbReference type="InterPro" id="IPR002110">
    <property type="entry name" value="Ankyrin_rpt"/>
</dbReference>
<dbReference type="PANTHER" id="PTHR10622">
    <property type="entry name" value="HET DOMAIN-CONTAINING PROTEIN"/>
    <property type="match status" value="1"/>
</dbReference>
<dbReference type="Proteomes" id="UP000286045">
    <property type="component" value="Unassembled WGS sequence"/>
</dbReference>
<evidence type="ECO:0000256" key="1">
    <source>
        <dbReference type="PROSITE-ProRule" id="PRU00023"/>
    </source>
</evidence>
<accession>A0A439CUY9</accession>
<feature type="repeat" description="ANK" evidence="1">
    <location>
        <begin position="815"/>
        <end position="847"/>
    </location>
</feature>
<dbReference type="InterPro" id="IPR010730">
    <property type="entry name" value="HET"/>
</dbReference>
<proteinExistence type="predicted"/>
<evidence type="ECO:0000313" key="4">
    <source>
        <dbReference type="EMBL" id="RWA05957.1"/>
    </source>
</evidence>
<dbReference type="PRINTS" id="PR01415">
    <property type="entry name" value="ANKYRIN"/>
</dbReference>
<feature type="domain" description="Heterokaryon incompatibility" evidence="2">
    <location>
        <begin position="22"/>
        <end position="106"/>
    </location>
</feature>
<dbReference type="Pfam" id="PF26640">
    <property type="entry name" value="DUF8212"/>
    <property type="match status" value="1"/>
</dbReference>
<feature type="domain" description="DUF8212" evidence="3">
    <location>
        <begin position="218"/>
        <end position="245"/>
    </location>
</feature>
<evidence type="ECO:0000259" key="2">
    <source>
        <dbReference type="Pfam" id="PF06985"/>
    </source>
</evidence>
<dbReference type="Pfam" id="PF12796">
    <property type="entry name" value="Ank_2"/>
    <property type="match status" value="3"/>
</dbReference>
<dbReference type="EMBL" id="RYZI01000382">
    <property type="protein sequence ID" value="RWA05957.1"/>
    <property type="molecule type" value="Genomic_DNA"/>
</dbReference>